<dbReference type="Proteomes" id="UP001163321">
    <property type="component" value="Chromosome 12"/>
</dbReference>
<evidence type="ECO:0000313" key="2">
    <source>
        <dbReference type="Proteomes" id="UP001163321"/>
    </source>
</evidence>
<keyword evidence="2" id="KW-1185">Reference proteome</keyword>
<name>A0ACC0WKL2_9STRA</name>
<comment type="caution">
    <text evidence="1">The sequence shown here is derived from an EMBL/GenBank/DDBJ whole genome shotgun (WGS) entry which is preliminary data.</text>
</comment>
<gene>
    <name evidence="1" type="ORF">PsorP6_011603</name>
</gene>
<proteinExistence type="predicted"/>
<dbReference type="EMBL" id="CM047591">
    <property type="protein sequence ID" value="KAI9918559.1"/>
    <property type="molecule type" value="Genomic_DNA"/>
</dbReference>
<sequence length="65" mass="7937">MNNLLKDYSEVKNLVDLVSYYLILIWFTPKSWLNIRYQLSEVSIRYQVFEIKMNNLLKDYSEVKN</sequence>
<protein>
    <submittedName>
        <fullName evidence="1">Uncharacterized protein</fullName>
    </submittedName>
</protein>
<reference evidence="1 2" key="1">
    <citation type="journal article" date="2022" name="bioRxiv">
        <title>The genome of the oomycete Peronosclerospora sorghi, a cosmopolitan pathogen of maize and sorghum, is inflated with dispersed pseudogenes.</title>
        <authorList>
            <person name="Fletcher K."/>
            <person name="Martin F."/>
            <person name="Isakeit T."/>
            <person name="Cavanaugh K."/>
            <person name="Magill C."/>
            <person name="Michelmore R."/>
        </authorList>
    </citation>
    <scope>NUCLEOTIDE SEQUENCE [LARGE SCALE GENOMIC DNA]</scope>
    <source>
        <strain evidence="1">P6</strain>
    </source>
</reference>
<evidence type="ECO:0000313" key="1">
    <source>
        <dbReference type="EMBL" id="KAI9918559.1"/>
    </source>
</evidence>
<accession>A0ACC0WKL2</accession>
<organism evidence="1 2">
    <name type="scientific">Peronosclerospora sorghi</name>
    <dbReference type="NCBI Taxonomy" id="230839"/>
    <lineage>
        <taxon>Eukaryota</taxon>
        <taxon>Sar</taxon>
        <taxon>Stramenopiles</taxon>
        <taxon>Oomycota</taxon>
        <taxon>Peronosporomycetes</taxon>
        <taxon>Peronosporales</taxon>
        <taxon>Peronosporaceae</taxon>
        <taxon>Peronosclerospora</taxon>
    </lineage>
</organism>